<dbReference type="Gene3D" id="3.40.50.1820">
    <property type="entry name" value="alpha/beta hydrolase"/>
    <property type="match status" value="1"/>
</dbReference>
<keyword evidence="1 3" id="KW-0378">Hydrolase</keyword>
<reference evidence="3" key="2">
    <citation type="submission" date="2021-05" db="EMBL/GenBank/DDBJ databases">
        <authorList>
            <person name="Moolhuijzen P.M."/>
            <person name="Moffat C.S."/>
        </authorList>
    </citation>
    <scope>NUCLEOTIDE SEQUENCE</scope>
    <source>
        <strain evidence="3">86-124</strain>
    </source>
</reference>
<accession>A0A2W1F678</accession>
<keyword evidence="5" id="KW-1185">Reference proteome</keyword>
<dbReference type="OrthoDB" id="2152029at2759"/>
<dbReference type="PANTHER" id="PTHR48081:SF31">
    <property type="entry name" value="STERYL ACETYL HYDROLASE MUG81-RELATED"/>
    <property type="match status" value="1"/>
</dbReference>
<dbReference type="EMBL" id="NQIK02000005">
    <property type="protein sequence ID" value="KAF7570145.1"/>
    <property type="molecule type" value="Genomic_DNA"/>
</dbReference>
<evidence type="ECO:0000313" key="3">
    <source>
        <dbReference type="EMBL" id="KAI1510031.1"/>
    </source>
</evidence>
<reference evidence="3" key="3">
    <citation type="journal article" date="2022" name="bioRxiv">
        <title>A global pangenome for the wheat fungal pathogen Pyrenophora tritici-repentis and prediction of effector protein structural homology.</title>
        <authorList>
            <person name="Moolhuijzen P."/>
            <person name="See P.T."/>
            <person name="Shi G."/>
            <person name="Powell H.R."/>
            <person name="Cockram J."/>
            <person name="Jorgensen L.N."/>
            <person name="Benslimane H."/>
            <person name="Strelkov S.E."/>
            <person name="Turner J."/>
            <person name="Liu Z."/>
            <person name="Moffat C.S."/>
        </authorList>
    </citation>
    <scope>NUCLEOTIDE SEQUENCE</scope>
    <source>
        <strain evidence="3">86-124</strain>
    </source>
</reference>
<dbReference type="SUPFAM" id="SSF53474">
    <property type="entry name" value="alpha/beta-Hydrolases"/>
    <property type="match status" value="1"/>
</dbReference>
<comment type="caution">
    <text evidence="2">The sequence shown here is derived from an EMBL/GenBank/DDBJ whole genome shotgun (WGS) entry which is preliminary data.</text>
</comment>
<evidence type="ECO:0000313" key="5">
    <source>
        <dbReference type="Proteomes" id="UP000249757"/>
    </source>
</evidence>
<dbReference type="OMA" id="SPWCSLT"/>
<reference evidence="5" key="4">
    <citation type="journal article" date="2022" name="Microb. Genom.">
        <title>A global pangenome for the wheat fungal pathogen Pyrenophora tritici-repentis and prediction of effector protein structural homology.</title>
        <authorList>
            <person name="Moolhuijzen P.M."/>
            <person name="See P.T."/>
            <person name="Shi G."/>
            <person name="Powell H.R."/>
            <person name="Cockram J."/>
            <person name="Jorgensen L.N."/>
            <person name="Benslimane H."/>
            <person name="Strelkov S.E."/>
            <person name="Turner J."/>
            <person name="Liu Z."/>
            <person name="Moffat C.S."/>
        </authorList>
    </citation>
    <scope>NUCLEOTIDE SEQUENCE [LARGE SCALE GENOMIC DNA]</scope>
</reference>
<gene>
    <name evidence="3" type="ORF">Ptr86124_011069</name>
    <name evidence="2" type="ORF">PtrM4_101470</name>
</gene>
<dbReference type="InterPro" id="IPR050300">
    <property type="entry name" value="GDXG_lipolytic_enzyme"/>
</dbReference>
<evidence type="ECO:0000256" key="1">
    <source>
        <dbReference type="ARBA" id="ARBA00022801"/>
    </source>
</evidence>
<organism evidence="2 4">
    <name type="scientific">Pyrenophora tritici-repentis</name>
    <dbReference type="NCBI Taxonomy" id="45151"/>
    <lineage>
        <taxon>Eukaryota</taxon>
        <taxon>Fungi</taxon>
        <taxon>Dikarya</taxon>
        <taxon>Ascomycota</taxon>
        <taxon>Pezizomycotina</taxon>
        <taxon>Dothideomycetes</taxon>
        <taxon>Pleosporomycetidae</taxon>
        <taxon>Pleosporales</taxon>
        <taxon>Pleosporineae</taxon>
        <taxon>Pleosporaceae</taxon>
        <taxon>Pyrenophora</taxon>
    </lineage>
</organism>
<dbReference type="AlphaFoldDB" id="A0A2W1F678"/>
<dbReference type="EMBL" id="NRDI02000018">
    <property type="protein sequence ID" value="KAI1510031.1"/>
    <property type="molecule type" value="Genomic_DNA"/>
</dbReference>
<dbReference type="InterPro" id="IPR019436">
    <property type="entry name" value="Say1-like"/>
</dbReference>
<reference evidence="2" key="1">
    <citation type="journal article" date="2018" name="BMC Genomics">
        <title>Comparative genomics of the wheat fungal pathogen Pyrenophora tritici-repentis reveals chromosomal variations and genome plasticity.</title>
        <authorList>
            <person name="Moolhuijzen P."/>
            <person name="See P.T."/>
            <person name="Hane J.K."/>
            <person name="Shi G."/>
            <person name="Liu Z."/>
            <person name="Oliver R.P."/>
            <person name="Moffat C.S."/>
        </authorList>
    </citation>
    <scope>NUCLEOTIDE SEQUENCE [LARGE SCALE GENOMIC DNA]</scope>
    <source>
        <strain evidence="2">M4</strain>
    </source>
</reference>
<sequence>MADHNVSKLGIASALLKSVGSALQRSLTSPFKGSNGSNTYYKDVLLAAFRTNLGNLNVAQDRYMSGPSSTPIYIKYAEDHKFAPESVTLPSGTQAHWLGNPRAKKVLVYFHGGGYVMPCTAGLVVWLDDLQKSLGPDVSALLLMYDLAPEAKYPTQLKQAVELMRYLIETEGRNPSDLILGGDSAGGNLILGLLSHIAHPHPEIAPLSLPSKIHAALLISPWCSLTQTNTPAFITNAERDMFDARCLSRWATAFLGSSDPFVGDFYNEPVLAAPEWWEPVADIVGEVLIWAGDNEVLKDGIEAFSRKFTKGFGSKGGLVNTVITPKACHEEMVVERILGYKGDSGTGSHEVVESWMKAKL</sequence>
<evidence type="ECO:0000313" key="2">
    <source>
        <dbReference type="EMBL" id="KAF7570145.1"/>
    </source>
</evidence>
<dbReference type="PANTHER" id="PTHR48081">
    <property type="entry name" value="AB HYDROLASE SUPERFAMILY PROTEIN C4A8.06C"/>
    <property type="match status" value="1"/>
</dbReference>
<dbReference type="Proteomes" id="UP000249757">
    <property type="component" value="Unassembled WGS sequence"/>
</dbReference>
<protein>
    <submittedName>
        <fullName evidence="3">Alpha/beta hydrolase fold domain containing protein</fullName>
    </submittedName>
    <submittedName>
        <fullName evidence="2">DUF2424 multi-domain protein</fullName>
    </submittedName>
</protein>
<dbReference type="Pfam" id="PF10340">
    <property type="entry name" value="Say1_Mug180"/>
    <property type="match status" value="1"/>
</dbReference>
<evidence type="ECO:0000313" key="4">
    <source>
        <dbReference type="Proteomes" id="UP000245464"/>
    </source>
</evidence>
<dbReference type="GO" id="GO:0016787">
    <property type="term" value="F:hydrolase activity"/>
    <property type="evidence" value="ECO:0007669"/>
    <property type="project" value="UniProtKB-KW"/>
</dbReference>
<name>A0A2W1F678_9PLEO</name>
<proteinExistence type="predicted"/>
<dbReference type="Proteomes" id="UP000245464">
    <property type="component" value="Chromosome 5"/>
</dbReference>
<dbReference type="InterPro" id="IPR029058">
    <property type="entry name" value="AB_hydrolase_fold"/>
</dbReference>